<name>A0ABT4LRY8_9PROT</name>
<keyword evidence="14" id="KW-1185">Reference proteome</keyword>
<comment type="caution">
    <text evidence="13">The sequence shown here is derived from an EMBL/GenBank/DDBJ whole genome shotgun (WGS) entry which is preliminary data.</text>
</comment>
<keyword evidence="9 11" id="KW-0238">DNA-binding</keyword>
<dbReference type="NCBIfam" id="TIGR00595">
    <property type="entry name" value="priA"/>
    <property type="match status" value="1"/>
</dbReference>
<evidence type="ECO:0000259" key="12">
    <source>
        <dbReference type="PROSITE" id="PS51192"/>
    </source>
</evidence>
<keyword evidence="7 11" id="KW-0862">Zinc</keyword>
<feature type="binding site" evidence="11">
    <location>
        <position position="474"/>
    </location>
    <ligand>
        <name>Zn(2+)</name>
        <dbReference type="ChEBI" id="CHEBI:29105"/>
        <label>1</label>
    </ligand>
</feature>
<dbReference type="PANTHER" id="PTHR30580:SF0">
    <property type="entry name" value="PRIMOSOMAL PROTEIN N"/>
    <property type="match status" value="1"/>
</dbReference>
<evidence type="ECO:0000256" key="11">
    <source>
        <dbReference type="HAMAP-Rule" id="MF_00983"/>
    </source>
</evidence>
<dbReference type="InterPro" id="IPR042115">
    <property type="entry name" value="PriA_3primeBD_sf"/>
</dbReference>
<dbReference type="Pfam" id="PF18074">
    <property type="entry name" value="PriA_C"/>
    <property type="match status" value="1"/>
</dbReference>
<comment type="cofactor">
    <cofactor evidence="11">
        <name>Zn(2+)</name>
        <dbReference type="ChEBI" id="CHEBI:29105"/>
    </cofactor>
    <text evidence="11">Binds 2 zinc ions per subunit.</text>
</comment>
<evidence type="ECO:0000313" key="14">
    <source>
        <dbReference type="Proteomes" id="UP001083770"/>
    </source>
</evidence>
<accession>A0ABT4LRY8</accession>
<evidence type="ECO:0000256" key="1">
    <source>
        <dbReference type="ARBA" id="ARBA00022515"/>
    </source>
</evidence>
<feature type="binding site" evidence="11">
    <location>
        <position position="458"/>
    </location>
    <ligand>
        <name>Zn(2+)</name>
        <dbReference type="ChEBI" id="CHEBI:29105"/>
        <label>2</label>
    </ligand>
</feature>
<dbReference type="Pfam" id="PF00271">
    <property type="entry name" value="Helicase_C"/>
    <property type="match status" value="1"/>
</dbReference>
<evidence type="ECO:0000256" key="5">
    <source>
        <dbReference type="ARBA" id="ARBA00022801"/>
    </source>
</evidence>
<dbReference type="Pfam" id="PF17764">
    <property type="entry name" value="PriA_3primeBD"/>
    <property type="match status" value="1"/>
</dbReference>
<dbReference type="RefSeq" id="WP_269401290.1">
    <property type="nucleotide sequence ID" value="NZ_JAPWGW010000001.1"/>
</dbReference>
<dbReference type="HAMAP" id="MF_00983">
    <property type="entry name" value="PriA"/>
    <property type="match status" value="1"/>
</dbReference>
<evidence type="ECO:0000256" key="4">
    <source>
        <dbReference type="ARBA" id="ARBA00022741"/>
    </source>
</evidence>
<evidence type="ECO:0000256" key="7">
    <source>
        <dbReference type="ARBA" id="ARBA00022833"/>
    </source>
</evidence>
<evidence type="ECO:0000313" key="13">
    <source>
        <dbReference type="EMBL" id="MCZ4297132.1"/>
    </source>
</evidence>
<dbReference type="InterPro" id="IPR027417">
    <property type="entry name" value="P-loop_NTPase"/>
</dbReference>
<keyword evidence="2 11" id="KW-0235">DNA replication</keyword>
<dbReference type="SMART" id="SM00490">
    <property type="entry name" value="HELICc"/>
    <property type="match status" value="1"/>
</dbReference>
<dbReference type="CDD" id="cd17929">
    <property type="entry name" value="DEXHc_priA"/>
    <property type="match status" value="1"/>
</dbReference>
<keyword evidence="3 11" id="KW-0479">Metal-binding</keyword>
<evidence type="ECO:0000256" key="10">
    <source>
        <dbReference type="ARBA" id="ARBA00023235"/>
    </source>
</evidence>
<keyword evidence="4 11" id="KW-0547">Nucleotide-binding</keyword>
<comment type="subunit">
    <text evidence="11">Component of the replication restart primosome.</text>
</comment>
<dbReference type="InterPro" id="IPR005259">
    <property type="entry name" value="PriA"/>
</dbReference>
<comment type="function">
    <text evidence="11">Initiates the restart of stalled replication forks, which reloads the replicative helicase on sites other than the origin of replication. Recognizes and binds to abandoned replication forks and remodels them to uncover a helicase loading site. Promotes assembly of the primosome at these replication forks.</text>
</comment>
<dbReference type="InterPro" id="IPR041222">
    <property type="entry name" value="PriA_3primeBD"/>
</dbReference>
<dbReference type="PANTHER" id="PTHR30580">
    <property type="entry name" value="PRIMOSOMAL PROTEIN N"/>
    <property type="match status" value="1"/>
</dbReference>
<reference evidence="13" key="1">
    <citation type="submission" date="2022-12" db="EMBL/GenBank/DDBJ databases">
        <title>Bacterial isolates from different developmental stages of Nematostella vectensis.</title>
        <authorList>
            <person name="Fraune S."/>
        </authorList>
    </citation>
    <scope>NUCLEOTIDE SEQUENCE</scope>
    <source>
        <strain evidence="13">G21632-S1</strain>
    </source>
</reference>
<evidence type="ECO:0000256" key="6">
    <source>
        <dbReference type="ARBA" id="ARBA00022806"/>
    </source>
</evidence>
<evidence type="ECO:0000256" key="2">
    <source>
        <dbReference type="ARBA" id="ARBA00022705"/>
    </source>
</evidence>
<evidence type="ECO:0000256" key="3">
    <source>
        <dbReference type="ARBA" id="ARBA00022723"/>
    </source>
</evidence>
<keyword evidence="1 11" id="KW-0639">Primosome</keyword>
<feature type="binding site" evidence="11">
    <location>
        <position position="471"/>
    </location>
    <ligand>
        <name>Zn(2+)</name>
        <dbReference type="ChEBI" id="CHEBI:29105"/>
        <label>1</label>
    </ligand>
</feature>
<sequence>MKIASILFPLPLPEPFDYAIPDGMYVEPGSYVRAPLGKIERTGVVWAVKTRAEDDTRDLKPVIDVYPVPAMPEPMRKFVSFAARYNVAHPGHVLAMVLRARGGLKPSPTATVYEPTGYRSNRMTEARVKVLDAAREAGPTSAAELARQAGVSPGVVKGLVDIGSLEAREVETDLPYLQPTRFECGEHLTAEQKTAGDELRRAIAKGGFQPFLLDGITGSGKTEVYFEAIAEALQKADDAQVLVLLPEIALTQAVLARFEDRFGAPPAPWHSGLSDAERRRTWRETAHGRARIVIGARSALFLPFRNLKLVIVDEEHDTSFKQEDGVTYHARDMAVMRAKLEDAAIVLASATPALETMVNAEAGRYKRLRLSARPGAARLPDIELVDLRLDPPEKGNWLSPTLSNALVSTFEAGEQGLLFLNRRGYAPLVICKACGERLKSPGTESWLTEHRYTNRLVCHLTGWSMPKPEACPMCGAKDSLMGVGPGVERVAEEVRVLLPQARVEIFSSDTARSGEETRGIVDRMAGGEIDVLIGTQIVAKGHNFPNLTLVGVVDADSGMKGGDLRAGERTYQLLSQVAGRAGRAERPGRALIQTYGPENPAMIALAAGDRDGFLQIERDVRAELMLPPFGRMAALVLSAPTPQLIEEAGRLTGAAAPNGEGVTVYGPAPAPISLLRGRHRIRFLITSPRDVDLSAYMAAWLKGLKLPNPVRISADIDPYSFL</sequence>
<dbReference type="InterPro" id="IPR001650">
    <property type="entry name" value="Helicase_C-like"/>
</dbReference>
<feature type="domain" description="Helicase ATP-binding" evidence="12">
    <location>
        <begin position="202"/>
        <end position="370"/>
    </location>
</feature>
<dbReference type="PROSITE" id="PS51192">
    <property type="entry name" value="HELICASE_ATP_BIND_1"/>
    <property type="match status" value="1"/>
</dbReference>
<keyword evidence="8 11" id="KW-0067">ATP-binding</keyword>
<dbReference type="Proteomes" id="UP001083770">
    <property type="component" value="Unassembled WGS sequence"/>
</dbReference>
<dbReference type="SMART" id="SM00487">
    <property type="entry name" value="DEXDc"/>
    <property type="match status" value="1"/>
</dbReference>
<keyword evidence="6 11" id="KW-0347">Helicase</keyword>
<comment type="catalytic activity">
    <reaction evidence="11">
        <text>Couples ATP hydrolysis with the unwinding of duplex DNA by translocating in the 3'-5' direction.</text>
        <dbReference type="EC" id="5.6.2.4"/>
    </reaction>
</comment>
<dbReference type="Pfam" id="PF00270">
    <property type="entry name" value="DEAD"/>
    <property type="match status" value="1"/>
</dbReference>
<feature type="binding site" evidence="11">
    <location>
        <position position="434"/>
    </location>
    <ligand>
        <name>Zn(2+)</name>
        <dbReference type="ChEBI" id="CHEBI:29105"/>
        <label>1</label>
    </ligand>
</feature>
<dbReference type="EMBL" id="JAPWGW010000001">
    <property type="protein sequence ID" value="MCZ4297132.1"/>
    <property type="molecule type" value="Genomic_DNA"/>
</dbReference>
<dbReference type="Gene3D" id="3.40.50.300">
    <property type="entry name" value="P-loop containing nucleotide triphosphate hydrolases"/>
    <property type="match status" value="2"/>
</dbReference>
<dbReference type="EC" id="5.6.2.4" evidence="11"/>
<dbReference type="Gene3D" id="3.40.1440.60">
    <property type="entry name" value="PriA, 3(prime) DNA-binding domain"/>
    <property type="match status" value="1"/>
</dbReference>
<evidence type="ECO:0000256" key="8">
    <source>
        <dbReference type="ARBA" id="ARBA00022840"/>
    </source>
</evidence>
<comment type="catalytic activity">
    <reaction evidence="11">
        <text>ATP + H2O = ADP + phosphate + H(+)</text>
        <dbReference type="Rhea" id="RHEA:13065"/>
        <dbReference type="ChEBI" id="CHEBI:15377"/>
        <dbReference type="ChEBI" id="CHEBI:15378"/>
        <dbReference type="ChEBI" id="CHEBI:30616"/>
        <dbReference type="ChEBI" id="CHEBI:43474"/>
        <dbReference type="ChEBI" id="CHEBI:456216"/>
        <dbReference type="EC" id="5.6.2.4"/>
    </reaction>
</comment>
<protein>
    <recommendedName>
        <fullName evidence="11">Replication restart protein PriA</fullName>
    </recommendedName>
    <alternativeName>
        <fullName evidence="11">ATP-dependent DNA helicase PriA</fullName>
        <ecNumber evidence="11">5.6.2.4</ecNumber>
    </alternativeName>
    <alternativeName>
        <fullName evidence="11">DNA 3'-5' helicase PriA</fullName>
    </alternativeName>
</protein>
<dbReference type="InterPro" id="IPR041236">
    <property type="entry name" value="PriA_C"/>
</dbReference>
<feature type="binding site" evidence="11">
    <location>
        <position position="431"/>
    </location>
    <ligand>
        <name>Zn(2+)</name>
        <dbReference type="ChEBI" id="CHEBI:29105"/>
        <label>1</label>
    </ligand>
</feature>
<dbReference type="SUPFAM" id="SSF52540">
    <property type="entry name" value="P-loop containing nucleoside triphosphate hydrolases"/>
    <property type="match status" value="1"/>
</dbReference>
<comment type="caution">
    <text evidence="11">Lacks conserved residue(s) required for the propagation of feature annotation.</text>
</comment>
<gene>
    <name evidence="11" type="primary">priA</name>
    <name evidence="13" type="ORF">O4G74_03570</name>
</gene>
<keyword evidence="10 11" id="KW-0413">Isomerase</keyword>
<organism evidence="13 14">
    <name type="scientific">Henriciella marina</name>
    <dbReference type="NCBI Taxonomy" id="453851"/>
    <lineage>
        <taxon>Bacteria</taxon>
        <taxon>Pseudomonadati</taxon>
        <taxon>Pseudomonadota</taxon>
        <taxon>Alphaproteobacteria</taxon>
        <taxon>Hyphomonadales</taxon>
        <taxon>Hyphomonadaceae</taxon>
        <taxon>Henriciella</taxon>
    </lineage>
</organism>
<proteinExistence type="inferred from homology"/>
<dbReference type="InterPro" id="IPR014001">
    <property type="entry name" value="Helicase_ATP-bd"/>
</dbReference>
<keyword evidence="5 11" id="KW-0378">Hydrolase</keyword>
<comment type="similarity">
    <text evidence="11">Belongs to the helicase family. PriA subfamily.</text>
</comment>
<dbReference type="InterPro" id="IPR011545">
    <property type="entry name" value="DEAD/DEAH_box_helicase_dom"/>
</dbReference>
<dbReference type="GO" id="GO:0016787">
    <property type="term" value="F:hydrolase activity"/>
    <property type="evidence" value="ECO:0007669"/>
    <property type="project" value="UniProtKB-KW"/>
</dbReference>
<evidence type="ECO:0000256" key="9">
    <source>
        <dbReference type="ARBA" id="ARBA00023125"/>
    </source>
</evidence>
<dbReference type="NCBIfam" id="NF004070">
    <property type="entry name" value="PRK05580.2-2"/>
    <property type="match status" value="1"/>
</dbReference>